<evidence type="ECO:0000313" key="3">
    <source>
        <dbReference type="EMBL" id="SCZ86300.1"/>
    </source>
</evidence>
<feature type="region of interest" description="Disordered" evidence="1">
    <location>
        <begin position="50"/>
        <end position="69"/>
    </location>
</feature>
<feature type="signal peptide" evidence="2">
    <location>
        <begin position="1"/>
        <end position="25"/>
    </location>
</feature>
<proteinExistence type="predicted"/>
<dbReference type="AlphaFoldDB" id="A0A1G5SHF0"/>
<name>A0A1G5SHF0_9PROT</name>
<dbReference type="EMBL" id="FMWO01000060">
    <property type="protein sequence ID" value="SCZ86300.1"/>
    <property type="molecule type" value="Genomic_DNA"/>
</dbReference>
<reference evidence="3 4" key="1">
    <citation type="submission" date="2016-10" db="EMBL/GenBank/DDBJ databases">
        <authorList>
            <person name="de Groot N.N."/>
        </authorList>
    </citation>
    <scope>NUCLEOTIDE SEQUENCE [LARGE SCALE GENOMIC DNA]</scope>
    <source>
        <strain evidence="3">1</strain>
    </source>
</reference>
<organism evidence="3 4">
    <name type="scientific">Nitrosomonas mobilis</name>
    <dbReference type="NCBI Taxonomy" id="51642"/>
    <lineage>
        <taxon>Bacteria</taxon>
        <taxon>Pseudomonadati</taxon>
        <taxon>Pseudomonadota</taxon>
        <taxon>Betaproteobacteria</taxon>
        <taxon>Nitrosomonadales</taxon>
        <taxon>Nitrosomonadaceae</taxon>
        <taxon>Nitrosomonas</taxon>
    </lineage>
</organism>
<keyword evidence="2" id="KW-0732">Signal</keyword>
<dbReference type="STRING" id="51642.NSMM_510018"/>
<evidence type="ECO:0000256" key="2">
    <source>
        <dbReference type="SAM" id="SignalP"/>
    </source>
</evidence>
<gene>
    <name evidence="3" type="ORF">NSMM_510018</name>
</gene>
<evidence type="ECO:0000313" key="4">
    <source>
        <dbReference type="Proteomes" id="UP000198729"/>
    </source>
</evidence>
<keyword evidence="4" id="KW-1185">Reference proteome</keyword>
<feature type="chain" id="PRO_5011780685" description="Secreted protein" evidence="2">
    <location>
        <begin position="26"/>
        <end position="287"/>
    </location>
</feature>
<dbReference type="RefSeq" id="WP_143001927.1">
    <property type="nucleotide sequence ID" value="NZ_FMWO01000060.1"/>
</dbReference>
<protein>
    <recommendedName>
        <fullName evidence="5">Secreted protein</fullName>
    </recommendedName>
</protein>
<sequence length="287" mass="31305">MKSKIFRTFVMTMSLICLSAGSVYSASTQASINDIYLIMFKPDTGLIDPPDSDNAGKVSVGEPTSGQSKDTLADTLGLNGEIIAILEVNNGIFVEITAEEAEKWRQDTRVASVQKSMEGSFGDSEAGSDYPVYRDGILTIPRVDTDRQASLFQDGVFWHDPATNTWILEKFKVKPAVGVYFLENDGVEVIITDTSPIQVFLKINGQFSDGCQALGRVDRRLDGNRFEVVVSAISTVPDNGTVACTQSLVPFQTIVPLNVFGLPAGEYEYTVNGEQNGTFTLTRDNML</sequence>
<accession>A0A1G5SHF0</accession>
<evidence type="ECO:0000256" key="1">
    <source>
        <dbReference type="SAM" id="MobiDB-lite"/>
    </source>
</evidence>
<dbReference type="OrthoDB" id="8546895at2"/>
<evidence type="ECO:0008006" key="5">
    <source>
        <dbReference type="Google" id="ProtNLM"/>
    </source>
</evidence>
<dbReference type="Proteomes" id="UP000198729">
    <property type="component" value="Unassembled WGS sequence"/>
</dbReference>